<dbReference type="SUPFAM" id="SSF58104">
    <property type="entry name" value="Methyl-accepting chemotaxis protein (MCP) signaling domain"/>
    <property type="match status" value="1"/>
</dbReference>
<dbReference type="Proteomes" id="UP000217311">
    <property type="component" value="Chromosome"/>
</dbReference>
<evidence type="ECO:0000313" key="4">
    <source>
        <dbReference type="Proteomes" id="UP000217311"/>
    </source>
</evidence>
<accession>A0A290MWL5</accession>
<evidence type="ECO:0000256" key="1">
    <source>
        <dbReference type="SAM" id="Coils"/>
    </source>
</evidence>
<keyword evidence="1" id="KW-0175">Coiled coil</keyword>
<feature type="region of interest" description="Disordered" evidence="2">
    <location>
        <begin position="558"/>
        <end position="584"/>
    </location>
</feature>
<sequence>MASSSLTLKATSASPSDERTGACLEAARSAIEGRFLEVGDVLSRAVEGMNTLITALERMTQILAGDSVATAAHELGQASEKLRHLPQSLDERRDKLSGLVKVGAELAECIQDMHKHLAYLRVFGVNIKITSGGIAAAGPEFAIFAQEICDCIELGQTQLDTFRADLGTMDGDLRQALSQETHLARRCNELLPAVPDSLVAQVAAITAHQARISGITEEVAALARDVRKQVGSALAALQIGDITRQRVEHVQFGLSLLEAPEVGALPDAARVRLTDFIHRLMSAQLHAMTRDFRRDVSRIGLNVGAMAADASEILRLREHAEGQGGGEGNFLRSLEANVGKAFALVDDIEAGERSAKTVSRSAASSARALAAKVAAIQNIRADVQMMALNTTLKCSRIGETGKPLGVIAIELRQHAMHLETSAGHTMAALERLFGSTTDEEPDDDQAQERQASAAAAAAEALRDAAERIRRTGDEVERDLASAAQQGCDVVDMLKQAATRFDFDRHVSGYLDEALALLQGETSNESPIDDLSPVLAPLMAQLSRTYTMAQEREVHARFAEQVGGAPPLNPHAQPPPAQSDENVFF</sequence>
<feature type="compositionally biased region" description="Pro residues" evidence="2">
    <location>
        <begin position="566"/>
        <end position="576"/>
    </location>
</feature>
<name>A0A290MWL5_CAUVI</name>
<evidence type="ECO:0008006" key="5">
    <source>
        <dbReference type="Google" id="ProtNLM"/>
    </source>
</evidence>
<organism evidence="3 4">
    <name type="scientific">Caulobacter vibrioides</name>
    <name type="common">Caulobacter crescentus</name>
    <dbReference type="NCBI Taxonomy" id="155892"/>
    <lineage>
        <taxon>Bacteria</taxon>
        <taxon>Pseudomonadati</taxon>
        <taxon>Pseudomonadota</taxon>
        <taxon>Alphaproteobacteria</taxon>
        <taxon>Caulobacterales</taxon>
        <taxon>Caulobacteraceae</taxon>
        <taxon>Caulobacter</taxon>
    </lineage>
</organism>
<evidence type="ECO:0000313" key="3">
    <source>
        <dbReference type="EMBL" id="ATC32011.1"/>
    </source>
</evidence>
<gene>
    <name evidence="3" type="ORF">CA606_06375</name>
</gene>
<dbReference type="EMBL" id="CP023315">
    <property type="protein sequence ID" value="ATC32011.1"/>
    <property type="molecule type" value="Genomic_DNA"/>
</dbReference>
<feature type="coiled-coil region" evidence="1">
    <location>
        <begin position="458"/>
        <end position="485"/>
    </location>
</feature>
<dbReference type="AlphaFoldDB" id="A0A290MWL5"/>
<proteinExistence type="predicted"/>
<reference evidence="4" key="1">
    <citation type="submission" date="2017-09" db="EMBL/GenBank/DDBJ databases">
        <title>Genome evolution observed in wild isolates of Caulobacter crescentus.</title>
        <authorList>
            <person name="Ely B."/>
            <person name="Wilson K."/>
            <person name="Scott D."/>
        </authorList>
    </citation>
    <scope>NUCLEOTIDE SEQUENCE [LARGE SCALE GENOMIC DNA]</scope>
    <source>
        <strain evidence="4">CB13b1a</strain>
    </source>
</reference>
<dbReference type="RefSeq" id="WP_096051447.1">
    <property type="nucleotide sequence ID" value="NZ_CP023315.3"/>
</dbReference>
<protein>
    <recommendedName>
        <fullName evidence="5">Chemotaxis protein</fullName>
    </recommendedName>
</protein>
<dbReference type="Gene3D" id="1.10.287.950">
    <property type="entry name" value="Methyl-accepting chemotaxis protein"/>
    <property type="match status" value="1"/>
</dbReference>
<evidence type="ECO:0000256" key="2">
    <source>
        <dbReference type="SAM" id="MobiDB-lite"/>
    </source>
</evidence>